<evidence type="ECO:0000313" key="6">
    <source>
        <dbReference type="Proteomes" id="UP000887575"/>
    </source>
</evidence>
<dbReference type="GO" id="GO:0016020">
    <property type="term" value="C:membrane"/>
    <property type="evidence" value="ECO:0007669"/>
    <property type="project" value="UniProtKB-SubCell"/>
</dbReference>
<reference evidence="7 8" key="1">
    <citation type="submission" date="2024-02" db="UniProtKB">
        <authorList>
            <consortium name="WormBaseParasite"/>
        </authorList>
    </citation>
    <scope>IDENTIFICATION</scope>
</reference>
<feature type="transmembrane region" description="Helical" evidence="5">
    <location>
        <begin position="51"/>
        <end position="72"/>
    </location>
</feature>
<dbReference type="PANTHER" id="PTHR31154:SF4">
    <property type="entry name" value="MEMBRANE TRANSPORTER PROTEIN"/>
    <property type="match status" value="1"/>
</dbReference>
<dbReference type="Pfam" id="PF01925">
    <property type="entry name" value="TauE"/>
    <property type="match status" value="1"/>
</dbReference>
<dbReference type="InterPro" id="IPR002781">
    <property type="entry name" value="TM_pro_TauE-like"/>
</dbReference>
<feature type="transmembrane region" description="Helical" evidence="5">
    <location>
        <begin position="151"/>
        <end position="170"/>
    </location>
</feature>
<keyword evidence="6" id="KW-1185">Reference proteome</keyword>
<comment type="subcellular location">
    <subcellularLocation>
        <location evidence="1">Membrane</location>
        <topology evidence="1">Multi-pass membrane protein</topology>
    </subcellularLocation>
</comment>
<organism evidence="6 8">
    <name type="scientific">Mesorhabditis belari</name>
    <dbReference type="NCBI Taxonomy" id="2138241"/>
    <lineage>
        <taxon>Eukaryota</taxon>
        <taxon>Metazoa</taxon>
        <taxon>Ecdysozoa</taxon>
        <taxon>Nematoda</taxon>
        <taxon>Chromadorea</taxon>
        <taxon>Rhabditida</taxon>
        <taxon>Rhabditina</taxon>
        <taxon>Rhabditomorpha</taxon>
        <taxon>Rhabditoidea</taxon>
        <taxon>Rhabditidae</taxon>
        <taxon>Mesorhabditinae</taxon>
        <taxon>Mesorhabditis</taxon>
    </lineage>
</organism>
<feature type="transmembrane region" description="Helical" evidence="5">
    <location>
        <begin position="217"/>
        <end position="250"/>
    </location>
</feature>
<evidence type="ECO:0000313" key="7">
    <source>
        <dbReference type="WBParaSite" id="MBELARI_LOCUS2364"/>
    </source>
</evidence>
<evidence type="ECO:0000313" key="8">
    <source>
        <dbReference type="WBParaSite" id="MBELARI_LOCUS4044"/>
    </source>
</evidence>
<accession>A0AAF3FAW7</accession>
<feature type="transmembrane region" description="Helical" evidence="5">
    <location>
        <begin position="126"/>
        <end position="145"/>
    </location>
</feature>
<protein>
    <submittedName>
        <fullName evidence="7 8">Membrane transporter protein</fullName>
    </submittedName>
</protein>
<keyword evidence="2 5" id="KW-0812">Transmembrane</keyword>
<dbReference type="Proteomes" id="UP000887575">
    <property type="component" value="Unassembled WGS sequence"/>
</dbReference>
<name>A0AAF3FAW7_9BILA</name>
<keyword evidence="3 5" id="KW-1133">Transmembrane helix</keyword>
<evidence type="ECO:0000256" key="4">
    <source>
        <dbReference type="ARBA" id="ARBA00023136"/>
    </source>
</evidence>
<dbReference type="WBParaSite" id="MBELARI_LOCUS2364">
    <property type="protein sequence ID" value="MBELARI_LOCUS2364"/>
    <property type="gene ID" value="MBELARI_LOCUS2364"/>
</dbReference>
<dbReference type="WBParaSite" id="MBELARI_LOCUS4044">
    <property type="protein sequence ID" value="MBELARI_LOCUS4044"/>
    <property type="gene ID" value="MBELARI_LOCUS4044"/>
</dbReference>
<feature type="transmembrane region" description="Helical" evidence="5">
    <location>
        <begin position="315"/>
        <end position="335"/>
    </location>
</feature>
<evidence type="ECO:0000256" key="3">
    <source>
        <dbReference type="ARBA" id="ARBA00022989"/>
    </source>
</evidence>
<keyword evidence="4 5" id="KW-0472">Membrane</keyword>
<feature type="transmembrane region" description="Helical" evidence="5">
    <location>
        <begin position="290"/>
        <end position="308"/>
    </location>
</feature>
<dbReference type="PANTHER" id="PTHR31154">
    <property type="entry name" value="MEMBRANE TRANSPORTER PROTEIN"/>
    <property type="match status" value="1"/>
</dbReference>
<dbReference type="AlphaFoldDB" id="A0AAF3FAW7"/>
<proteinExistence type="predicted"/>
<feature type="transmembrane region" description="Helical" evidence="5">
    <location>
        <begin position="341"/>
        <end position="362"/>
    </location>
</feature>
<evidence type="ECO:0000256" key="5">
    <source>
        <dbReference type="SAM" id="Phobius"/>
    </source>
</evidence>
<evidence type="ECO:0000256" key="1">
    <source>
        <dbReference type="ARBA" id="ARBA00004141"/>
    </source>
</evidence>
<sequence>MSLNSPVKKPRKTLKEFIGKYFLEGQILEIEKEFAEKPSWWDSFHEKHRKFIALLIPFVFIQSIWILTAFRFDFFRLYPTRWQIPLTMIFGSCISGMTSAGGGAVAFPVMTLLLNIDANTSRDYALMQQSIGMSTSMFVIVYMQIVVEKRAILLCGLGSIPGIIVGLTWLDELFNELAKKTFFIAVGASFAISLYMLNSEKKRIHYQTIPEFNTWKALVLLITGYVGGICTALTGTGLDIVVFAILTLLFRVSEKTATPTTVVLQAINSIMGFYWRAIFEGHIPQLAWEYLAVTTPVSATMAPLGSFLGSHFHRLVLAFMIYALEYLSVLGFLATQPPWEAMAIGAAIVVCGFIFFVIIMRIGKRIQKGVEKARHPIVAIRQIRHLEMP</sequence>
<feature type="transmembrane region" description="Helical" evidence="5">
    <location>
        <begin position="84"/>
        <end position="114"/>
    </location>
</feature>
<feature type="transmembrane region" description="Helical" evidence="5">
    <location>
        <begin position="177"/>
        <end position="197"/>
    </location>
</feature>
<evidence type="ECO:0000256" key="2">
    <source>
        <dbReference type="ARBA" id="ARBA00022692"/>
    </source>
</evidence>